<organism evidence="3">
    <name type="scientific">Tanacetum cinerariifolium</name>
    <name type="common">Dalmatian daisy</name>
    <name type="synonym">Chrysanthemum cinerariifolium</name>
    <dbReference type="NCBI Taxonomy" id="118510"/>
    <lineage>
        <taxon>Eukaryota</taxon>
        <taxon>Viridiplantae</taxon>
        <taxon>Streptophyta</taxon>
        <taxon>Embryophyta</taxon>
        <taxon>Tracheophyta</taxon>
        <taxon>Spermatophyta</taxon>
        <taxon>Magnoliopsida</taxon>
        <taxon>eudicotyledons</taxon>
        <taxon>Gunneridae</taxon>
        <taxon>Pentapetalae</taxon>
        <taxon>asterids</taxon>
        <taxon>campanulids</taxon>
        <taxon>Asterales</taxon>
        <taxon>Asteraceae</taxon>
        <taxon>Asteroideae</taxon>
        <taxon>Anthemideae</taxon>
        <taxon>Anthemidinae</taxon>
        <taxon>Tanacetum</taxon>
    </lineage>
</organism>
<dbReference type="PANTHER" id="PTHR48475:SF1">
    <property type="entry name" value="RNASE H TYPE-1 DOMAIN-CONTAINING PROTEIN"/>
    <property type="match status" value="1"/>
</dbReference>
<dbReference type="Gene3D" id="3.30.70.270">
    <property type="match status" value="1"/>
</dbReference>
<dbReference type="Pfam" id="PF17919">
    <property type="entry name" value="RT_RNaseH_2"/>
    <property type="match status" value="1"/>
</dbReference>
<feature type="region of interest" description="Disordered" evidence="1">
    <location>
        <begin position="907"/>
        <end position="965"/>
    </location>
</feature>
<feature type="domain" description="RNase H type-1" evidence="2">
    <location>
        <begin position="683"/>
        <end position="816"/>
    </location>
</feature>
<sequence>MLMMYPPHRLKGHPFELEWDPLPNYTIRSSNSFECRKIIFEMITSMGIRHAKVCTLRGRSSTKLGQRHIRNEDLRTELEYSSEDYDKEREMEPRPEHGREATLTLRPRAHVVRRQQERIVGFVEAPNREGSRRGRNAKGPDWLSLYWGNLRLSSTRGGLHEEQRISGFVHGLRTRSLIEHLSTDLPTTYKGLMEKTYTWIKAREVATNGTPNAQRENFKRSRKSYRDDNHGQKDRDRFSSYRGPHHGLLSTLSKSPREILTTKKAARSFKEPPRMFGSRWSRDKTKYYQFHKDHGHDTNQCQELKHQVEEVVKSRQLVHLVKEVKKKEKISNTQLDKWKKGEKYATPIEAPVLMIRRESYNPRKRPAERNKISRTDNRHRNATANKNQNKVTRPPEDVRQRLRMTTAHMTGVPRTVTIGGETFQHRVQSKRAQTLRTSEEQEEKLVARKKRSDLHPSGGAYKGQNFMRSQVLDVGDIVIKSDVEEEMLADIKETLDGLRAINLKLNPKKSSFGVEEGIFTGHLIIKQVIKASPSKVKAISDMQPPKSTAIADEAFRRMKELLEALPTVTAPIKGETLIMYLAALEESISAILMAERGKKQIPVYFVSRTLQGAELGYPELEKLILALVYTARRLQRYFQAHPIEVLRKNSVKGQILADFQAETPLKEEEGPKDKEAKRKGPEPEKAWKLFTDGASSSDGSGAGLILVIPKQKEYTNALKLEFKTTNNEAGYEALLAVLRLAKEIRVQELTIFVDSQLVANQVNGLFEARQTVIKQYLEKAKELLPNFPYHSIEHIKRDQNKKEDALRDVIHNVGIAYLTMGNKHRGTIANSTGRRKVVRISYNGQAVFTMNEFLHLLHSSKRPKDLIIPIFLLPMKFVDFSNWNHYPHLENGIYNVVDRVMRPLALQQTRKSQSDRGMPKARQSVSSASAHHFGSSSHYESDEEDEGISQARTPSQLLTSTLFNH</sequence>
<dbReference type="EMBL" id="BKCJ010002432">
    <property type="protein sequence ID" value="GEU48520.1"/>
    <property type="molecule type" value="Genomic_DNA"/>
</dbReference>
<feature type="region of interest" description="Disordered" evidence="1">
    <location>
        <begin position="80"/>
        <end position="99"/>
    </location>
</feature>
<feature type="region of interest" description="Disordered" evidence="1">
    <location>
        <begin position="208"/>
        <end position="250"/>
    </location>
</feature>
<dbReference type="InterPro" id="IPR036397">
    <property type="entry name" value="RNaseH_sf"/>
</dbReference>
<dbReference type="AlphaFoldDB" id="A0A6L2KIB6"/>
<dbReference type="InterPro" id="IPR043128">
    <property type="entry name" value="Rev_trsase/Diguanyl_cyclase"/>
</dbReference>
<dbReference type="CDD" id="cd09279">
    <property type="entry name" value="RNase_HI_like"/>
    <property type="match status" value="1"/>
</dbReference>
<name>A0A6L2KIB6_TANCI</name>
<dbReference type="SUPFAM" id="SSF56672">
    <property type="entry name" value="DNA/RNA polymerases"/>
    <property type="match status" value="1"/>
</dbReference>
<dbReference type="PANTHER" id="PTHR48475">
    <property type="entry name" value="RIBONUCLEASE H"/>
    <property type="match status" value="1"/>
</dbReference>
<dbReference type="GO" id="GO:0004523">
    <property type="term" value="F:RNA-DNA hybrid ribonuclease activity"/>
    <property type="evidence" value="ECO:0007669"/>
    <property type="project" value="InterPro"/>
</dbReference>
<feature type="region of interest" description="Disordered" evidence="1">
    <location>
        <begin position="662"/>
        <end position="685"/>
    </location>
</feature>
<feature type="compositionally biased region" description="Basic and acidic residues" evidence="1">
    <location>
        <begin position="664"/>
        <end position="685"/>
    </location>
</feature>
<gene>
    <name evidence="3" type="ORF">Tci_020498</name>
</gene>
<dbReference type="InterPro" id="IPR002156">
    <property type="entry name" value="RNaseH_domain"/>
</dbReference>
<dbReference type="InterPro" id="IPR012337">
    <property type="entry name" value="RNaseH-like_sf"/>
</dbReference>
<evidence type="ECO:0000256" key="1">
    <source>
        <dbReference type="SAM" id="MobiDB-lite"/>
    </source>
</evidence>
<reference evidence="3" key="1">
    <citation type="journal article" date="2019" name="Sci. Rep.">
        <title>Draft genome of Tanacetum cinerariifolium, the natural source of mosquito coil.</title>
        <authorList>
            <person name="Yamashiro T."/>
            <person name="Shiraishi A."/>
            <person name="Satake H."/>
            <person name="Nakayama K."/>
        </authorList>
    </citation>
    <scope>NUCLEOTIDE SEQUENCE</scope>
</reference>
<evidence type="ECO:0000259" key="2">
    <source>
        <dbReference type="PROSITE" id="PS50879"/>
    </source>
</evidence>
<feature type="compositionally biased region" description="Polar residues" evidence="1">
    <location>
        <begin position="950"/>
        <end position="965"/>
    </location>
</feature>
<accession>A0A6L2KIB6</accession>
<dbReference type="Pfam" id="PF13456">
    <property type="entry name" value="RVT_3"/>
    <property type="match status" value="1"/>
</dbReference>
<evidence type="ECO:0000313" key="3">
    <source>
        <dbReference type="EMBL" id="GEU48520.1"/>
    </source>
</evidence>
<comment type="caution">
    <text evidence="3">The sequence shown here is derived from an EMBL/GenBank/DDBJ whole genome shotgun (WGS) entry which is preliminary data.</text>
</comment>
<proteinExistence type="predicted"/>
<dbReference type="PROSITE" id="PS50879">
    <property type="entry name" value="RNASE_H_1"/>
    <property type="match status" value="1"/>
</dbReference>
<feature type="compositionally biased region" description="Low complexity" evidence="1">
    <location>
        <begin position="924"/>
        <end position="938"/>
    </location>
</feature>
<dbReference type="InterPro" id="IPR041577">
    <property type="entry name" value="RT_RNaseH_2"/>
</dbReference>
<protein>
    <recommendedName>
        <fullName evidence="2">RNase H type-1 domain-containing protein</fullName>
    </recommendedName>
</protein>
<dbReference type="GO" id="GO:0003676">
    <property type="term" value="F:nucleic acid binding"/>
    <property type="evidence" value="ECO:0007669"/>
    <property type="project" value="InterPro"/>
</dbReference>
<dbReference type="SUPFAM" id="SSF53098">
    <property type="entry name" value="Ribonuclease H-like"/>
    <property type="match status" value="1"/>
</dbReference>
<feature type="compositionally biased region" description="Polar residues" evidence="1">
    <location>
        <begin position="382"/>
        <end position="391"/>
    </location>
</feature>
<dbReference type="Gene3D" id="3.30.420.10">
    <property type="entry name" value="Ribonuclease H-like superfamily/Ribonuclease H"/>
    <property type="match status" value="1"/>
</dbReference>
<dbReference type="InterPro" id="IPR043502">
    <property type="entry name" value="DNA/RNA_pol_sf"/>
</dbReference>
<feature type="compositionally biased region" description="Basic and acidic residues" evidence="1">
    <location>
        <begin position="216"/>
        <end position="239"/>
    </location>
</feature>
<feature type="compositionally biased region" description="Basic and acidic residues" evidence="1">
    <location>
        <begin position="359"/>
        <end position="379"/>
    </location>
</feature>
<feature type="region of interest" description="Disordered" evidence="1">
    <location>
        <begin position="359"/>
        <end position="395"/>
    </location>
</feature>